<reference evidence="2" key="3">
    <citation type="submission" date="2020-05" db="EMBL/GenBank/DDBJ databases">
        <title>Complete genome sequence of Bradyrhizobium diazoefficiens XF4 isolated from soybean nodule.</title>
        <authorList>
            <person name="Noda R."/>
            <person name="Kakizaki K."/>
            <person name="Minamisawa K."/>
        </authorList>
    </citation>
    <scope>NUCLEOTIDE SEQUENCE</scope>
    <source>
        <strain evidence="2">XF4</strain>
    </source>
</reference>
<name>A0A810CRV2_9BRAD</name>
<dbReference type="AlphaFoldDB" id="A0A810CRV2"/>
<protein>
    <submittedName>
        <fullName evidence="3">Uncharacterized protein</fullName>
    </submittedName>
</protein>
<evidence type="ECO:0000313" key="2">
    <source>
        <dbReference type="EMBL" id="BCE48411.1"/>
    </source>
</evidence>
<evidence type="ECO:0000313" key="3">
    <source>
        <dbReference type="EMBL" id="BCE91927.1"/>
    </source>
</evidence>
<accession>A0A810CRV2</accession>
<dbReference type="EMBL" id="AP023094">
    <property type="protein sequence ID" value="BCE48411.1"/>
    <property type="molecule type" value="Genomic_DNA"/>
</dbReference>
<dbReference type="EMBL" id="AP023099">
    <property type="protein sequence ID" value="BCE91927.1"/>
    <property type="molecule type" value="Genomic_DNA"/>
</dbReference>
<dbReference type="EMBL" id="AP023091">
    <property type="protein sequence ID" value="BCE22146.1"/>
    <property type="molecule type" value="Genomic_DNA"/>
</dbReference>
<evidence type="ECO:0000313" key="1">
    <source>
        <dbReference type="EMBL" id="BCE22146.1"/>
    </source>
</evidence>
<gene>
    <name evidence="3" type="ORF">XF10B_47250</name>
    <name evidence="1" type="ORF">XF1B_48270</name>
    <name evidence="2" type="ORF">XF4B_47600</name>
</gene>
<proteinExistence type="predicted"/>
<organism evidence="3">
    <name type="scientific">Bradyrhizobium diazoefficiens</name>
    <dbReference type="NCBI Taxonomy" id="1355477"/>
    <lineage>
        <taxon>Bacteria</taxon>
        <taxon>Pseudomonadati</taxon>
        <taxon>Pseudomonadota</taxon>
        <taxon>Alphaproteobacteria</taxon>
        <taxon>Hyphomicrobiales</taxon>
        <taxon>Nitrobacteraceae</taxon>
        <taxon>Bradyrhizobium</taxon>
    </lineage>
</organism>
<reference evidence="1" key="1">
    <citation type="submission" date="2020-05" db="EMBL/GenBank/DDBJ databases">
        <title>Complete genome sequence of Bradyrhizobium diazoefficiens XF1 isolated from soybean nodule.</title>
        <authorList>
            <person name="Noda R."/>
            <person name="Kakizaki K."/>
            <person name="Minamisawa K."/>
        </authorList>
    </citation>
    <scope>NUCLEOTIDE SEQUENCE</scope>
    <source>
        <strain evidence="1">XF1</strain>
    </source>
</reference>
<sequence length="79" mass="8430">MRARLDALYRAYSGRSGITPVQSAILAEAACVLSQRGASVPVLMGTIEELEAAFENTPGRPVIVARPIFSGIILEFPGR</sequence>
<reference evidence="3" key="2">
    <citation type="submission" date="2020-05" db="EMBL/GenBank/DDBJ databases">
        <title>Complete genome sequence of Bradyrhizobium diazoefficiens XF10 isolated from soybean nodule.</title>
        <authorList>
            <person name="Noda R."/>
            <person name="Kakizaki K."/>
            <person name="Minamisawa K."/>
        </authorList>
    </citation>
    <scope>NUCLEOTIDE SEQUENCE</scope>
    <source>
        <strain evidence="3">XF10</strain>
    </source>
</reference>